<organism evidence="1">
    <name type="scientific">Gordonia sp. MP11Mi</name>
    <dbReference type="NCBI Taxonomy" id="3022769"/>
    <lineage>
        <taxon>Bacteria</taxon>
        <taxon>Bacillati</taxon>
        <taxon>Actinomycetota</taxon>
        <taxon>Actinomycetes</taxon>
        <taxon>Mycobacteriales</taxon>
        <taxon>Gordoniaceae</taxon>
        <taxon>Gordonia</taxon>
    </lineage>
</organism>
<gene>
    <name evidence="1" type="ORF">MP11Mi_34320</name>
</gene>
<evidence type="ECO:0000313" key="1">
    <source>
        <dbReference type="EMBL" id="WOC14317.1"/>
    </source>
</evidence>
<name>A0AA97CZP9_9ACTN</name>
<protein>
    <submittedName>
        <fullName evidence="1">Uncharacterized protein</fullName>
    </submittedName>
</protein>
<dbReference type="EMBL" id="CP128986">
    <property type="protein sequence ID" value="WOC14317.1"/>
    <property type="molecule type" value="Genomic_DNA"/>
</dbReference>
<sequence length="103" mass="11160">MTDKTAHLLQLNRGAELVAQLEDVLGANAVWDALVQQTRHRIRIGARSTDPLGLADALEEMAAELRGVAREQATEAEAVRRQLESDVAAIYGEDAAAGQEEPR</sequence>
<dbReference type="AlphaFoldDB" id="A0AA97CZP9"/>
<dbReference type="RefSeq" id="WP_420040068.1">
    <property type="nucleotide sequence ID" value="NZ_CP128986.1"/>
</dbReference>
<reference evidence="1" key="1">
    <citation type="submission" date="2023-06" db="EMBL/GenBank/DDBJ databases">
        <title>Gordonia sp. nov. and Pseudochrobactrum sp. nov., two species isolated from the burying beetle Nicrophorus vespilloides.</title>
        <authorList>
            <person name="Poehlein A."/>
            <person name="Guzman J."/>
            <person name="Daniel R."/>
            <person name="Vilcinskas A."/>
        </authorList>
    </citation>
    <scope>NUCLEOTIDE SEQUENCE</scope>
    <source>
        <strain evidence="1">MP11Mi</strain>
    </source>
</reference>
<accession>A0AA97CZP9</accession>
<proteinExistence type="predicted"/>